<evidence type="ECO:0000313" key="3">
    <source>
        <dbReference type="Proteomes" id="UP001634394"/>
    </source>
</evidence>
<sequence>MDSSYEPYNHGPEHITGYHRNRTGKLREFDYKISRKNLPEIFVDKHNITWYLCSEVDGYILMEDHRERVFDYLIKDNYVKLNHRYKVTPYKPGDWSQFYIIPDWTVFDPNIEPEEESSEEDSITDSDYHSDLISA</sequence>
<comment type="caution">
    <text evidence="2">The sequence shown here is derived from an EMBL/GenBank/DDBJ whole genome shotgun (WGS) entry which is preliminary data.</text>
</comment>
<organism evidence="2 3">
    <name type="scientific">Sinanodonta woodiana</name>
    <name type="common">Chinese pond mussel</name>
    <name type="synonym">Anodonta woodiana</name>
    <dbReference type="NCBI Taxonomy" id="1069815"/>
    <lineage>
        <taxon>Eukaryota</taxon>
        <taxon>Metazoa</taxon>
        <taxon>Spiralia</taxon>
        <taxon>Lophotrochozoa</taxon>
        <taxon>Mollusca</taxon>
        <taxon>Bivalvia</taxon>
        <taxon>Autobranchia</taxon>
        <taxon>Heteroconchia</taxon>
        <taxon>Palaeoheterodonta</taxon>
        <taxon>Unionida</taxon>
        <taxon>Unionoidea</taxon>
        <taxon>Unionidae</taxon>
        <taxon>Unioninae</taxon>
        <taxon>Sinanodonta</taxon>
    </lineage>
</organism>
<feature type="compositionally biased region" description="Basic and acidic residues" evidence="1">
    <location>
        <begin position="126"/>
        <end position="135"/>
    </location>
</feature>
<dbReference type="EMBL" id="JBJQND010000003">
    <property type="protein sequence ID" value="KAL3881913.1"/>
    <property type="molecule type" value="Genomic_DNA"/>
</dbReference>
<evidence type="ECO:0000313" key="2">
    <source>
        <dbReference type="EMBL" id="KAL3881913.1"/>
    </source>
</evidence>
<reference evidence="2 3" key="1">
    <citation type="submission" date="2024-11" db="EMBL/GenBank/DDBJ databases">
        <title>Chromosome-level genome assembly of the freshwater bivalve Anodonta woodiana.</title>
        <authorList>
            <person name="Chen X."/>
        </authorList>
    </citation>
    <scope>NUCLEOTIDE SEQUENCE [LARGE SCALE GENOMIC DNA]</scope>
    <source>
        <strain evidence="2">MN2024</strain>
        <tissue evidence="2">Gills</tissue>
    </source>
</reference>
<name>A0ABD3X8X3_SINWO</name>
<keyword evidence="3" id="KW-1185">Reference proteome</keyword>
<dbReference type="Proteomes" id="UP001634394">
    <property type="component" value="Unassembled WGS sequence"/>
</dbReference>
<feature type="compositionally biased region" description="Acidic residues" evidence="1">
    <location>
        <begin position="112"/>
        <end position="124"/>
    </location>
</feature>
<feature type="region of interest" description="Disordered" evidence="1">
    <location>
        <begin position="112"/>
        <end position="135"/>
    </location>
</feature>
<dbReference type="AlphaFoldDB" id="A0ABD3X8X3"/>
<evidence type="ECO:0000256" key="1">
    <source>
        <dbReference type="SAM" id="MobiDB-lite"/>
    </source>
</evidence>
<gene>
    <name evidence="2" type="ORF">ACJMK2_028300</name>
</gene>
<accession>A0ABD3X8X3</accession>
<proteinExistence type="predicted"/>
<protein>
    <submittedName>
        <fullName evidence="2">Uncharacterized protein</fullName>
    </submittedName>
</protein>